<reference evidence="4" key="1">
    <citation type="submission" date="2021-11" db="EMBL/GenBank/DDBJ databases">
        <title>Cultivation dependent microbiological survey of springs from the worlds oldest radium mine currently devoted to the extraction of radon-saturated water.</title>
        <authorList>
            <person name="Kapinusova G."/>
            <person name="Smrhova T."/>
            <person name="Strejcek M."/>
            <person name="Suman J."/>
            <person name="Jani K."/>
            <person name="Pajer P."/>
            <person name="Uhlik O."/>
        </authorList>
    </citation>
    <scope>NUCLEOTIDE SEQUENCE [LARGE SCALE GENOMIC DNA]</scope>
    <source>
        <strain evidence="4">J379</strain>
    </source>
</reference>
<dbReference type="InterPro" id="IPR011635">
    <property type="entry name" value="CARDB"/>
</dbReference>
<dbReference type="Gene3D" id="2.60.40.10">
    <property type="entry name" value="Immunoglobulins"/>
    <property type="match status" value="1"/>
</dbReference>
<dbReference type="Pfam" id="PF07705">
    <property type="entry name" value="CARDB"/>
    <property type="match status" value="1"/>
</dbReference>
<feature type="signal peptide" evidence="1">
    <location>
        <begin position="1"/>
        <end position="20"/>
    </location>
</feature>
<organism evidence="3 4">
    <name type="scientific">Svornostia abyssi</name>
    <dbReference type="NCBI Taxonomy" id="2898438"/>
    <lineage>
        <taxon>Bacteria</taxon>
        <taxon>Bacillati</taxon>
        <taxon>Actinomycetota</taxon>
        <taxon>Thermoleophilia</taxon>
        <taxon>Solirubrobacterales</taxon>
        <taxon>Baekduiaceae</taxon>
        <taxon>Svornostia</taxon>
    </lineage>
</organism>
<name>A0ABY5PN84_9ACTN</name>
<evidence type="ECO:0000313" key="4">
    <source>
        <dbReference type="Proteomes" id="UP001058860"/>
    </source>
</evidence>
<accession>A0ABY5PN84</accession>
<keyword evidence="1" id="KW-0732">Signal</keyword>
<evidence type="ECO:0000259" key="2">
    <source>
        <dbReference type="Pfam" id="PF07705"/>
    </source>
</evidence>
<dbReference type="InterPro" id="IPR013783">
    <property type="entry name" value="Ig-like_fold"/>
</dbReference>
<keyword evidence="4" id="KW-1185">Reference proteome</keyword>
<sequence>MRLILLAAALLAAVPTAAQAAKARQAAPPLRADTSTCRTGVTPAERFAVFTGSMPARRGTDRMAMRFELQIREAPDTGYRTVKAPSFGRWERSQPGRRGFIYSKRVDGLKAPATYRTVVRYRWYDDAGAVIASATRTAPQCTQPDPRPNLRLLALRATAGPAPGTTTYLLTVVNSGRGPAAAFEVAAGPDDDGAAATVTVGGMAAREARVLEVTARSCAPDGRVRIRLDVGAVIAESSETDNDVRRSCPE</sequence>
<gene>
    <name evidence="3" type="ORF">LRS13_11805</name>
</gene>
<dbReference type="EMBL" id="CP088295">
    <property type="protein sequence ID" value="UUY06159.1"/>
    <property type="molecule type" value="Genomic_DNA"/>
</dbReference>
<dbReference type="RefSeq" id="WP_353866588.1">
    <property type="nucleotide sequence ID" value="NZ_CP088295.1"/>
</dbReference>
<feature type="chain" id="PRO_5046958401" description="CARDB domain-containing protein" evidence="1">
    <location>
        <begin position="21"/>
        <end position="250"/>
    </location>
</feature>
<protein>
    <recommendedName>
        <fullName evidence="2">CARDB domain-containing protein</fullName>
    </recommendedName>
</protein>
<evidence type="ECO:0000256" key="1">
    <source>
        <dbReference type="SAM" id="SignalP"/>
    </source>
</evidence>
<proteinExistence type="predicted"/>
<dbReference type="Proteomes" id="UP001058860">
    <property type="component" value="Chromosome"/>
</dbReference>
<feature type="domain" description="CARDB" evidence="2">
    <location>
        <begin position="165"/>
        <end position="244"/>
    </location>
</feature>
<evidence type="ECO:0000313" key="3">
    <source>
        <dbReference type="EMBL" id="UUY06159.1"/>
    </source>
</evidence>